<keyword evidence="1" id="KW-0472">Membrane</keyword>
<gene>
    <name evidence="2" type="ORF">DARMORV10_C06P34320.1</name>
</gene>
<dbReference type="EMBL" id="HG994370">
    <property type="protein sequence ID" value="CAF2061390.1"/>
    <property type="molecule type" value="Genomic_DNA"/>
</dbReference>
<reference evidence="2" key="1">
    <citation type="submission" date="2021-01" db="EMBL/GenBank/DDBJ databases">
        <authorList>
            <consortium name="Genoscope - CEA"/>
            <person name="William W."/>
        </authorList>
    </citation>
    <scope>NUCLEOTIDE SEQUENCE</scope>
</reference>
<keyword evidence="1" id="KW-0812">Transmembrane</keyword>
<feature type="transmembrane region" description="Helical" evidence="1">
    <location>
        <begin position="14"/>
        <end position="36"/>
    </location>
</feature>
<dbReference type="Proteomes" id="UP001295469">
    <property type="component" value="Chromosome C06"/>
</dbReference>
<keyword evidence="1" id="KW-1133">Transmembrane helix</keyword>
<dbReference type="AlphaFoldDB" id="A0A816QM79"/>
<protein>
    <submittedName>
        <fullName evidence="2">(rape) hypothetical protein</fullName>
    </submittedName>
</protein>
<accession>A0A816QM79</accession>
<organism evidence="2">
    <name type="scientific">Brassica napus</name>
    <name type="common">Rape</name>
    <dbReference type="NCBI Taxonomy" id="3708"/>
    <lineage>
        <taxon>Eukaryota</taxon>
        <taxon>Viridiplantae</taxon>
        <taxon>Streptophyta</taxon>
        <taxon>Embryophyta</taxon>
        <taxon>Tracheophyta</taxon>
        <taxon>Spermatophyta</taxon>
        <taxon>Magnoliopsida</taxon>
        <taxon>eudicotyledons</taxon>
        <taxon>Gunneridae</taxon>
        <taxon>Pentapetalae</taxon>
        <taxon>rosids</taxon>
        <taxon>malvids</taxon>
        <taxon>Brassicales</taxon>
        <taxon>Brassicaceae</taxon>
        <taxon>Brassiceae</taxon>
        <taxon>Brassica</taxon>
    </lineage>
</organism>
<proteinExistence type="predicted"/>
<evidence type="ECO:0000313" key="2">
    <source>
        <dbReference type="EMBL" id="CAF2061390.1"/>
    </source>
</evidence>
<sequence>MLLFILSPFQARDLMAISSIKLDGLSLILATIAWWIRFRLRKDATIHLL</sequence>
<name>A0A816QM79_BRANA</name>
<evidence type="ECO:0000256" key="1">
    <source>
        <dbReference type="SAM" id="Phobius"/>
    </source>
</evidence>